<evidence type="ECO:0000256" key="7">
    <source>
        <dbReference type="PROSITE-ProRule" id="PRU01373"/>
    </source>
</evidence>
<comment type="caution">
    <text evidence="9">The sequence shown here is derived from an EMBL/GenBank/DDBJ whole genome shotgun (WGS) entry which is preliminary data.</text>
</comment>
<dbReference type="Pfam" id="PF03734">
    <property type="entry name" value="YkuD"/>
    <property type="match status" value="1"/>
</dbReference>
<dbReference type="PANTHER" id="PTHR36699:SF1">
    <property type="entry name" value="L,D-TRANSPEPTIDASE YAFK-RELATED"/>
    <property type="match status" value="1"/>
</dbReference>
<dbReference type="InterPro" id="IPR005490">
    <property type="entry name" value="LD_TPept_cat_dom"/>
</dbReference>
<evidence type="ECO:0000256" key="6">
    <source>
        <dbReference type="ARBA" id="ARBA00023316"/>
    </source>
</evidence>
<keyword evidence="5 7" id="KW-0573">Peptidoglycan synthesis</keyword>
<keyword evidence="3" id="KW-0808">Transferase</keyword>
<accession>A0ABS0KXR8</accession>
<dbReference type="PROSITE" id="PS52029">
    <property type="entry name" value="LD_TPASE"/>
    <property type="match status" value="1"/>
</dbReference>
<comment type="pathway">
    <text evidence="1 7">Cell wall biogenesis; peptidoglycan biosynthesis.</text>
</comment>
<dbReference type="CDD" id="cd16913">
    <property type="entry name" value="YkuD_like"/>
    <property type="match status" value="1"/>
</dbReference>
<keyword evidence="4 7" id="KW-0133">Cell shape</keyword>
<evidence type="ECO:0000313" key="9">
    <source>
        <dbReference type="EMBL" id="MBG8552646.1"/>
    </source>
</evidence>
<dbReference type="EMBL" id="JADWYK010000002">
    <property type="protein sequence ID" value="MBG8552646.1"/>
    <property type="molecule type" value="Genomic_DNA"/>
</dbReference>
<feature type="domain" description="L,D-TPase catalytic" evidence="8">
    <location>
        <begin position="50"/>
        <end position="183"/>
    </location>
</feature>
<dbReference type="InterPro" id="IPR038063">
    <property type="entry name" value="Transpep_catalytic_dom"/>
</dbReference>
<evidence type="ECO:0000256" key="4">
    <source>
        <dbReference type="ARBA" id="ARBA00022960"/>
    </source>
</evidence>
<comment type="similarity">
    <text evidence="2">Belongs to the YkuD family.</text>
</comment>
<evidence type="ECO:0000256" key="1">
    <source>
        <dbReference type="ARBA" id="ARBA00004752"/>
    </source>
</evidence>
<gene>
    <name evidence="9" type="ORF">I5L79_03760</name>
</gene>
<feature type="active site" description="Nucleophile" evidence="7">
    <location>
        <position position="152"/>
    </location>
</feature>
<feature type="active site" description="Proton donor/acceptor" evidence="7">
    <location>
        <position position="144"/>
    </location>
</feature>
<keyword evidence="10" id="KW-1185">Reference proteome</keyword>
<evidence type="ECO:0000259" key="8">
    <source>
        <dbReference type="PROSITE" id="PS52029"/>
    </source>
</evidence>
<reference evidence="9 10" key="1">
    <citation type="submission" date="2020-11" db="EMBL/GenBank/DDBJ databases">
        <title>Hymenobacter sp.</title>
        <authorList>
            <person name="Kim M.K."/>
        </authorList>
    </citation>
    <scope>NUCLEOTIDE SEQUENCE [LARGE SCALE GENOMIC DNA]</scope>
    <source>
        <strain evidence="9 10">BT594</strain>
    </source>
</reference>
<name>A0ABS0KXR8_9BACT</name>
<evidence type="ECO:0000256" key="2">
    <source>
        <dbReference type="ARBA" id="ARBA00005992"/>
    </source>
</evidence>
<dbReference type="SUPFAM" id="SSF141523">
    <property type="entry name" value="L,D-transpeptidase catalytic domain-like"/>
    <property type="match status" value="1"/>
</dbReference>
<dbReference type="Proteomes" id="UP000601099">
    <property type="component" value="Unassembled WGS sequence"/>
</dbReference>
<evidence type="ECO:0000256" key="3">
    <source>
        <dbReference type="ARBA" id="ARBA00022679"/>
    </source>
</evidence>
<organism evidence="9 10">
    <name type="scientific">Hymenobacter guriensis</name>
    <dbReference type="NCBI Taxonomy" id="2793065"/>
    <lineage>
        <taxon>Bacteria</taxon>
        <taxon>Pseudomonadati</taxon>
        <taxon>Bacteroidota</taxon>
        <taxon>Cytophagia</taxon>
        <taxon>Cytophagales</taxon>
        <taxon>Hymenobacteraceae</taxon>
        <taxon>Hymenobacter</taxon>
    </lineage>
</organism>
<evidence type="ECO:0000313" key="10">
    <source>
        <dbReference type="Proteomes" id="UP000601099"/>
    </source>
</evidence>
<evidence type="ECO:0000256" key="5">
    <source>
        <dbReference type="ARBA" id="ARBA00022984"/>
    </source>
</evidence>
<sequence>MLLATCGQPQWSFREDQLQFSRVRAAYQHHLSTVQALFASHGIDPQRPELFVRAIKTRRQLEVWGRTSGQGAYQLLRAYHIAATSGTLGPKRREGDLQVPEGFYFIDRFNPSSTFHLSLGLNYPNAADRQRSDPQHPGGDIFIHGSNVTIGCLPITDEKIEELYVLLVEARTGGQEQIPVHIFPFDLTPANLTARASSPHHSFWQELAPGYRYFEQHRQLPTVDVTAEGSYAVAP</sequence>
<proteinExistence type="inferred from homology"/>
<dbReference type="PANTHER" id="PTHR36699">
    <property type="entry name" value="LD-TRANSPEPTIDASE"/>
    <property type="match status" value="1"/>
</dbReference>
<keyword evidence="6 7" id="KW-0961">Cell wall biogenesis/degradation</keyword>
<protein>
    <submittedName>
        <fullName evidence="9">L,D-transpeptidase family protein</fullName>
    </submittedName>
</protein>